<dbReference type="Pfam" id="PF00534">
    <property type="entry name" value="Glycos_transf_1"/>
    <property type="match status" value="1"/>
</dbReference>
<dbReference type="EMBL" id="GL890884">
    <property type="protein sequence ID" value="EGJ32877.1"/>
    <property type="molecule type" value="Genomic_DNA"/>
</dbReference>
<gene>
    <name evidence="3" type="ORF">LYNGBM3L_64070</name>
</gene>
<evidence type="ECO:0000259" key="1">
    <source>
        <dbReference type="Pfam" id="PF00534"/>
    </source>
</evidence>
<dbReference type="Gene3D" id="3.40.50.2000">
    <property type="entry name" value="Glycogen Phosphorylase B"/>
    <property type="match status" value="2"/>
</dbReference>
<evidence type="ECO:0000313" key="3">
    <source>
        <dbReference type="EMBL" id="EGJ32877.1"/>
    </source>
</evidence>
<dbReference type="Proteomes" id="UP000003959">
    <property type="component" value="Unassembled WGS sequence"/>
</dbReference>
<dbReference type="InterPro" id="IPR050194">
    <property type="entry name" value="Glycosyltransferase_grp1"/>
</dbReference>
<reference evidence="4" key="1">
    <citation type="journal article" date="2011" name="Proc. Natl. Acad. Sci. U.S.A.">
        <title>Genomic insights into the physiology and ecology of the marine filamentous cyanobacterium Lyngbya majuscula.</title>
        <authorList>
            <person name="Jones A.C."/>
            <person name="Monroe E.A."/>
            <person name="Podell S."/>
            <person name="Hess W.R."/>
            <person name="Klages S."/>
            <person name="Esquenazi E."/>
            <person name="Niessen S."/>
            <person name="Hoover H."/>
            <person name="Rothmann M."/>
            <person name="Lasken R.S."/>
            <person name="Yates J.R.III."/>
            <person name="Reinhardt R."/>
            <person name="Kube M."/>
            <person name="Burkart M.D."/>
            <person name="Allen E.E."/>
            <person name="Dorrestein P.C."/>
            <person name="Gerwick W.H."/>
            <person name="Gerwick L."/>
        </authorList>
    </citation>
    <scope>NUCLEOTIDE SEQUENCE [LARGE SCALE GENOMIC DNA]</scope>
    <source>
        <strain evidence="4">3L</strain>
    </source>
</reference>
<dbReference type="InterPro" id="IPR001296">
    <property type="entry name" value="Glyco_trans_1"/>
</dbReference>
<keyword evidence="4" id="KW-1185">Reference proteome</keyword>
<dbReference type="AlphaFoldDB" id="F4XRA0"/>
<dbReference type="HOGENOM" id="CLU_605171_0_0_3"/>
<dbReference type="GO" id="GO:0016757">
    <property type="term" value="F:glycosyltransferase activity"/>
    <property type="evidence" value="ECO:0007669"/>
    <property type="project" value="InterPro"/>
</dbReference>
<dbReference type="OrthoDB" id="9787111at2"/>
<proteinExistence type="predicted"/>
<evidence type="ECO:0000313" key="4">
    <source>
        <dbReference type="Proteomes" id="UP000003959"/>
    </source>
</evidence>
<dbReference type="RefSeq" id="WP_008183565.1">
    <property type="nucleotide sequence ID" value="NZ_GL890884.1"/>
</dbReference>
<keyword evidence="3" id="KW-0808">Transferase</keyword>
<evidence type="ECO:0000259" key="2">
    <source>
        <dbReference type="Pfam" id="PF13439"/>
    </source>
</evidence>
<organism evidence="3 4">
    <name type="scientific">Moorena producens 3L</name>
    <dbReference type="NCBI Taxonomy" id="489825"/>
    <lineage>
        <taxon>Bacteria</taxon>
        <taxon>Bacillati</taxon>
        <taxon>Cyanobacteriota</taxon>
        <taxon>Cyanophyceae</taxon>
        <taxon>Coleofasciculales</taxon>
        <taxon>Coleofasciculaceae</taxon>
        <taxon>Moorena</taxon>
    </lineage>
</organism>
<dbReference type="PANTHER" id="PTHR45947">
    <property type="entry name" value="SULFOQUINOVOSYL TRANSFERASE SQD2"/>
    <property type="match status" value="1"/>
</dbReference>
<dbReference type="SUPFAM" id="SSF53756">
    <property type="entry name" value="UDP-Glycosyltransferase/glycogen phosphorylase"/>
    <property type="match status" value="1"/>
</dbReference>
<name>F4XRA0_9CYAN</name>
<feature type="domain" description="Glycosyltransferase subfamily 4-like N-terminal" evidence="2">
    <location>
        <begin position="19"/>
        <end position="211"/>
    </location>
</feature>
<dbReference type="CDD" id="cd03801">
    <property type="entry name" value="GT4_PimA-like"/>
    <property type="match status" value="1"/>
</dbReference>
<dbReference type="PANTHER" id="PTHR45947:SF13">
    <property type="entry name" value="TRANSFERASE"/>
    <property type="match status" value="1"/>
</dbReference>
<sequence>MRALKILMFTTFYPPYSFGGDAVGVQRMAQALVRRGHDVTVVHDKDAYQTMGGDIEGKSYSDDGVTEIALSSGWPMMTNLMTQQTGRPLVHGGKIKQIIDDGAFDIIWHNNTSLVGGPGLLDYGKALKIYEAHEHWLVCPMHVLWKENKALCETRECLKCTLSYKRPPQLWRYTGFLERKLEQIDLLIAKSEFSRQKHKQFGLQKDMTVLPYFLPDIDESALPEPAAHDRPYFLFVGRLEKIKGLQDVFPAFDKYPDADLLILGDGDYTDELKALARDNPRIKFLGRKSLEELNAYYRGALGLIVPSVCYETFGIILIESFRIGTPVIARRLGPFPEIVEAADAGALFETEDDLIEAMTTIQTDASWRSRHGALARKGFEERWREDRVLAAYGVELAKTAHARGDAELAAALEAGAFENGPT</sequence>
<protein>
    <submittedName>
        <fullName evidence="3">Glycosyltransferase</fullName>
    </submittedName>
</protein>
<dbReference type="InterPro" id="IPR028098">
    <property type="entry name" value="Glyco_trans_4-like_N"/>
</dbReference>
<dbReference type="eggNOG" id="COG0438">
    <property type="taxonomic scope" value="Bacteria"/>
</dbReference>
<feature type="domain" description="Glycosyl transferase family 1" evidence="1">
    <location>
        <begin position="224"/>
        <end position="372"/>
    </location>
</feature>
<dbReference type="Pfam" id="PF13439">
    <property type="entry name" value="Glyco_transf_4"/>
    <property type="match status" value="1"/>
</dbReference>
<accession>F4XRA0</accession>